<dbReference type="SMART" id="SM00228">
    <property type="entry name" value="PDZ"/>
    <property type="match status" value="1"/>
</dbReference>
<keyword evidence="1" id="KW-0812">Transmembrane</keyword>
<evidence type="ECO:0000313" key="4">
    <source>
        <dbReference type="Proteomes" id="UP000464658"/>
    </source>
</evidence>
<feature type="transmembrane region" description="Helical" evidence="1">
    <location>
        <begin position="12"/>
        <end position="30"/>
    </location>
</feature>
<dbReference type="EMBL" id="AP021906">
    <property type="protein sequence ID" value="BBP91989.1"/>
    <property type="molecule type" value="Genomic_DNA"/>
</dbReference>
<dbReference type="InterPro" id="IPR001478">
    <property type="entry name" value="PDZ"/>
</dbReference>
<gene>
    <name evidence="3" type="ORF">BsIDN1_56070</name>
</gene>
<reference evidence="3 4" key="1">
    <citation type="submission" date="2019-12" db="EMBL/GenBank/DDBJ databases">
        <title>Full genome sequence of a Bacillus safensis strain isolated from commercially available natto in Indonesia.</title>
        <authorList>
            <person name="Yoshida M."/>
            <person name="Uomi M."/>
            <person name="Waturangi D."/>
            <person name="Ekaputri J.J."/>
            <person name="Setiamarga D.H.E."/>
        </authorList>
    </citation>
    <scope>NUCLEOTIDE SEQUENCE [LARGE SCALE GENOMIC DNA]</scope>
    <source>
        <strain evidence="3 4">IDN1</strain>
    </source>
</reference>
<accession>A0A5S9MJH4</accession>
<protein>
    <recommendedName>
        <fullName evidence="2">PDZ domain-containing protein</fullName>
    </recommendedName>
</protein>
<keyword evidence="1" id="KW-0472">Membrane</keyword>
<sequence length="178" mass="20636">MKITYTKLSAFFGFSVFFFIVIYVSYIYVFDIFNGARVAENKNGQAEVVKVEYLSLAYTSGLEEGDIILKINGEPANNKDHLINGELRNVQRIDIQRGNQMITLKNKTLIGQESLFVYIIPLILYSICLFCIFFIIRINKEAQRKSAFLFLLYFFINDLYRISLVQVLQVLVRDLAIM</sequence>
<proteinExistence type="predicted"/>
<name>A0A5S9MJH4_BACIA</name>
<dbReference type="InterPro" id="IPR036034">
    <property type="entry name" value="PDZ_sf"/>
</dbReference>
<evidence type="ECO:0000256" key="1">
    <source>
        <dbReference type="SAM" id="Phobius"/>
    </source>
</evidence>
<evidence type="ECO:0000313" key="3">
    <source>
        <dbReference type="EMBL" id="BBP91989.1"/>
    </source>
</evidence>
<feature type="transmembrane region" description="Helical" evidence="1">
    <location>
        <begin position="115"/>
        <end position="136"/>
    </location>
</feature>
<organism evidence="3 4">
    <name type="scientific">Bacillus safensis</name>
    <dbReference type="NCBI Taxonomy" id="561879"/>
    <lineage>
        <taxon>Bacteria</taxon>
        <taxon>Bacillati</taxon>
        <taxon>Bacillota</taxon>
        <taxon>Bacilli</taxon>
        <taxon>Bacillales</taxon>
        <taxon>Bacillaceae</taxon>
        <taxon>Bacillus</taxon>
    </lineage>
</organism>
<dbReference type="AlphaFoldDB" id="A0A5S9MJH4"/>
<dbReference type="Pfam" id="PF00595">
    <property type="entry name" value="PDZ"/>
    <property type="match status" value="1"/>
</dbReference>
<dbReference type="Gene3D" id="2.30.42.10">
    <property type="match status" value="1"/>
</dbReference>
<dbReference type="SUPFAM" id="SSF50156">
    <property type="entry name" value="PDZ domain-like"/>
    <property type="match status" value="1"/>
</dbReference>
<keyword evidence="1" id="KW-1133">Transmembrane helix</keyword>
<evidence type="ECO:0000259" key="2">
    <source>
        <dbReference type="SMART" id="SM00228"/>
    </source>
</evidence>
<feature type="domain" description="PDZ" evidence="2">
    <location>
        <begin position="32"/>
        <end position="99"/>
    </location>
</feature>
<feature type="transmembrane region" description="Helical" evidence="1">
    <location>
        <begin position="148"/>
        <end position="172"/>
    </location>
</feature>
<dbReference type="Proteomes" id="UP000464658">
    <property type="component" value="Chromosome"/>
</dbReference>